<sequence>MNKRALYLVLTVFFVMTSLGHLIASPENGKKGFTEIGHQTDGNYYYTFYADLSKDPNAIAYIQVQKNSTGEILQLDNFKGKVLFGKPLFSIQEKATVSFYDGSKLISKDLTGVIEGGVKP</sequence>
<reference evidence="2" key="1">
    <citation type="submission" date="2009-08" db="EMBL/GenBank/DDBJ databases">
        <title>The complete genome of Chitinophaga pinensis DSM 2588.</title>
        <authorList>
            <consortium name="US DOE Joint Genome Institute (JGI-PGF)"/>
            <person name="Lucas S."/>
            <person name="Copeland A."/>
            <person name="Lapidus A."/>
            <person name="Glavina del Rio T."/>
            <person name="Dalin E."/>
            <person name="Tice H."/>
            <person name="Bruce D."/>
            <person name="Goodwin L."/>
            <person name="Pitluck S."/>
            <person name="Kyrpides N."/>
            <person name="Mavromatis K."/>
            <person name="Ivanova N."/>
            <person name="Mikhailova N."/>
            <person name="Sims D."/>
            <person name="Meinche L."/>
            <person name="Brettin T."/>
            <person name="Detter J.C."/>
            <person name="Han C."/>
            <person name="Larimer F."/>
            <person name="Land M."/>
            <person name="Hauser L."/>
            <person name="Markowitz V."/>
            <person name="Cheng J.-F."/>
            <person name="Hugenholtz P."/>
            <person name="Woyke T."/>
            <person name="Wu D."/>
            <person name="Spring S."/>
            <person name="Klenk H.-P."/>
            <person name="Eisen J.A."/>
        </authorList>
    </citation>
    <scope>NUCLEOTIDE SEQUENCE [LARGE SCALE GENOMIC DNA]</scope>
    <source>
        <strain evidence="2">ATCC 43595 / DSM 2588 / LMG 13176 / NBRC 15968 / NCIMB 11800 / UQM 2034</strain>
    </source>
</reference>
<proteinExistence type="predicted"/>
<dbReference type="AlphaFoldDB" id="A0A979G7B4"/>
<protein>
    <submittedName>
        <fullName evidence="1">Uncharacterized protein</fullName>
    </submittedName>
</protein>
<evidence type="ECO:0000313" key="2">
    <source>
        <dbReference type="Proteomes" id="UP000002215"/>
    </source>
</evidence>
<gene>
    <name evidence="1" type="ordered locus">Cpin_4525</name>
</gene>
<accession>A0A979G7B4</accession>
<reference evidence="1 2" key="2">
    <citation type="journal article" date="2010" name="Stand. Genomic Sci.">
        <title>Complete genome sequence of Chitinophaga pinensis type strain (UQM 2034).</title>
        <authorList>
            <person name="Glavina Del Rio T."/>
            <person name="Abt B."/>
            <person name="Spring S."/>
            <person name="Lapidus A."/>
            <person name="Nolan M."/>
            <person name="Tice H."/>
            <person name="Copeland A."/>
            <person name="Cheng J.F."/>
            <person name="Chen F."/>
            <person name="Bruce D."/>
            <person name="Goodwin L."/>
            <person name="Pitluck S."/>
            <person name="Ivanova N."/>
            <person name="Mavromatis K."/>
            <person name="Mikhailova N."/>
            <person name="Pati A."/>
            <person name="Chen A."/>
            <person name="Palaniappan K."/>
            <person name="Land M."/>
            <person name="Hauser L."/>
            <person name="Chang Y.J."/>
            <person name="Jeffries C.D."/>
            <person name="Chain P."/>
            <person name="Saunders E."/>
            <person name="Detter J.C."/>
            <person name="Brettin T."/>
            <person name="Rohde M."/>
            <person name="Goker M."/>
            <person name="Bristow J."/>
            <person name="Eisen J.A."/>
            <person name="Markowitz V."/>
            <person name="Hugenholtz P."/>
            <person name="Kyrpides N.C."/>
            <person name="Klenk H.P."/>
            <person name="Lucas S."/>
        </authorList>
    </citation>
    <scope>NUCLEOTIDE SEQUENCE [LARGE SCALE GENOMIC DNA]</scope>
    <source>
        <strain evidence="2">ATCC 43595 / DSM 2588 / LMG 13176 / NBRC 15968 / NCIMB 11800 / UQM 2034</strain>
    </source>
</reference>
<organism evidence="1 2">
    <name type="scientific">Chitinophaga pinensis (strain ATCC 43595 / DSM 2588 / LMG 13176 / NBRC 15968 / NCIMB 11800 / UQM 2034)</name>
    <dbReference type="NCBI Taxonomy" id="485918"/>
    <lineage>
        <taxon>Bacteria</taxon>
        <taxon>Pseudomonadati</taxon>
        <taxon>Bacteroidota</taxon>
        <taxon>Chitinophagia</taxon>
        <taxon>Chitinophagales</taxon>
        <taxon>Chitinophagaceae</taxon>
        <taxon>Chitinophaga</taxon>
    </lineage>
</organism>
<dbReference type="EMBL" id="CP001699">
    <property type="protein sequence ID" value="ACU61967.1"/>
    <property type="molecule type" value="Genomic_DNA"/>
</dbReference>
<dbReference type="OrthoDB" id="668461at2"/>
<dbReference type="RefSeq" id="WP_012792135.1">
    <property type="nucleotide sequence ID" value="NC_013132.1"/>
</dbReference>
<dbReference type="Proteomes" id="UP000002215">
    <property type="component" value="Chromosome"/>
</dbReference>
<name>A0A979G7B4_CHIPD</name>
<evidence type="ECO:0000313" key="1">
    <source>
        <dbReference type="EMBL" id="ACU61967.1"/>
    </source>
</evidence>
<dbReference type="KEGG" id="cpi:Cpin_4525"/>